<organism evidence="3 4">
    <name type="scientific">Streptomyces albus (strain ATCC 21838 / DSM 41398 / FERM P-419 / JCM 4703 / NBRC 107858)</name>
    <dbReference type="NCBI Taxonomy" id="1081613"/>
    <lineage>
        <taxon>Bacteria</taxon>
        <taxon>Bacillati</taxon>
        <taxon>Actinomycetota</taxon>
        <taxon>Actinomycetes</taxon>
        <taxon>Kitasatosporales</taxon>
        <taxon>Streptomycetaceae</taxon>
        <taxon>Streptomyces</taxon>
    </lineage>
</organism>
<feature type="region of interest" description="Disordered" evidence="1">
    <location>
        <begin position="1"/>
        <end position="31"/>
    </location>
</feature>
<proteinExistence type="predicted"/>
<evidence type="ECO:0000256" key="1">
    <source>
        <dbReference type="SAM" id="MobiDB-lite"/>
    </source>
</evidence>
<accession>A0A0B5EV06</accession>
<feature type="transmembrane region" description="Helical" evidence="2">
    <location>
        <begin position="95"/>
        <end position="118"/>
    </location>
</feature>
<name>A0A0B5EV06_STRA4</name>
<keyword evidence="2" id="KW-0472">Membrane</keyword>
<feature type="compositionally biased region" description="Low complexity" evidence="1">
    <location>
        <begin position="16"/>
        <end position="26"/>
    </location>
</feature>
<dbReference type="Proteomes" id="UP000031523">
    <property type="component" value="Chromosome"/>
</dbReference>
<sequence length="134" mass="14378">MNAPPPHPPPGPRLPRQPQGPEGWPDQWPPQPPLRPAKAWYLLVALLMMCGAGFTGLGVVAGLFLKAGKWAACDVTADCAHHPNDPGYREPGYPLWPFVTAAVLAALALGLFLVLFLARRRNARAQGGPSSRTD</sequence>
<keyword evidence="2" id="KW-1133">Transmembrane helix</keyword>
<reference evidence="3 4" key="1">
    <citation type="submission" date="2015-01" db="EMBL/GenBank/DDBJ databases">
        <title>Enhanced salinomycin production by adjusting the supply of polyketide extender units in Streptomyce albus DSM 41398.</title>
        <authorList>
            <person name="Lu C."/>
        </authorList>
    </citation>
    <scope>NUCLEOTIDE SEQUENCE [LARGE SCALE GENOMIC DNA]</scope>
    <source>
        <strain evidence="4">ATCC 21838 / DSM 41398 / FERM P-419 / JCM 4703 / NBRC 107858</strain>
    </source>
</reference>
<gene>
    <name evidence="3" type="ORF">SLNWT_2150</name>
</gene>
<keyword evidence="2" id="KW-0812">Transmembrane</keyword>
<evidence type="ECO:0000256" key="2">
    <source>
        <dbReference type="SAM" id="Phobius"/>
    </source>
</evidence>
<dbReference type="AlphaFoldDB" id="A0A0B5EV06"/>
<feature type="compositionally biased region" description="Pro residues" evidence="1">
    <location>
        <begin position="1"/>
        <end position="15"/>
    </location>
</feature>
<dbReference type="KEGG" id="sals:SLNWT_2150"/>
<protein>
    <submittedName>
        <fullName evidence="3">Uncharacterized protein</fullName>
    </submittedName>
</protein>
<feature type="transmembrane region" description="Helical" evidence="2">
    <location>
        <begin position="40"/>
        <end position="65"/>
    </location>
</feature>
<keyword evidence="4" id="KW-1185">Reference proteome</keyword>
<evidence type="ECO:0000313" key="3">
    <source>
        <dbReference type="EMBL" id="AJE82526.1"/>
    </source>
</evidence>
<evidence type="ECO:0000313" key="4">
    <source>
        <dbReference type="Proteomes" id="UP000031523"/>
    </source>
</evidence>
<dbReference type="EMBL" id="CP010519">
    <property type="protein sequence ID" value="AJE82526.1"/>
    <property type="molecule type" value="Genomic_DNA"/>
</dbReference>